<gene>
    <name evidence="9" type="ORF">EDD74_1103</name>
    <name evidence="8" type="ORF">FAEUMB_04550</name>
</gene>
<dbReference type="InterPro" id="IPR002939">
    <property type="entry name" value="DnaJ_C"/>
</dbReference>
<keyword evidence="3" id="KW-0677">Repeat</keyword>
<dbReference type="Gene3D" id="1.10.287.110">
    <property type="entry name" value="DnaJ domain"/>
    <property type="match status" value="1"/>
</dbReference>
<dbReference type="Proteomes" id="UP000702954">
    <property type="component" value="Unassembled WGS sequence"/>
</dbReference>
<protein>
    <submittedName>
        <fullName evidence="9">Molecular chaperone DnaJ</fullName>
    </submittedName>
</protein>
<dbReference type="Proteomes" id="UP000294613">
    <property type="component" value="Unassembled WGS sequence"/>
</dbReference>
<evidence type="ECO:0000256" key="6">
    <source>
        <dbReference type="ARBA" id="ARBA00023186"/>
    </source>
</evidence>
<keyword evidence="5" id="KW-0862">Zinc</keyword>
<dbReference type="Gene3D" id="2.60.260.20">
    <property type="entry name" value="Urease metallochaperone UreE, N-terminal domain"/>
    <property type="match status" value="2"/>
</dbReference>
<dbReference type="RefSeq" id="WP_116441080.1">
    <property type="nucleotide sequence ID" value="NZ_BHEO01000002.1"/>
</dbReference>
<feature type="domain" description="J" evidence="7">
    <location>
        <begin position="6"/>
        <end position="71"/>
    </location>
</feature>
<dbReference type="GO" id="GO:0005737">
    <property type="term" value="C:cytoplasm"/>
    <property type="evidence" value="ECO:0007669"/>
    <property type="project" value="TreeGrafter"/>
</dbReference>
<dbReference type="PRINTS" id="PR00625">
    <property type="entry name" value="JDOMAIN"/>
</dbReference>
<dbReference type="GO" id="GO:0051082">
    <property type="term" value="F:unfolded protein binding"/>
    <property type="evidence" value="ECO:0007669"/>
    <property type="project" value="InterPro"/>
</dbReference>
<dbReference type="GO" id="GO:0042026">
    <property type="term" value="P:protein refolding"/>
    <property type="evidence" value="ECO:0007669"/>
    <property type="project" value="TreeGrafter"/>
</dbReference>
<dbReference type="InterPro" id="IPR036869">
    <property type="entry name" value="J_dom_sf"/>
</dbReference>
<proteinExistence type="predicted"/>
<dbReference type="Pfam" id="PF00226">
    <property type="entry name" value="DnaJ"/>
    <property type="match status" value="1"/>
</dbReference>
<dbReference type="EMBL" id="SLZV01000010">
    <property type="protein sequence ID" value="TCS68178.1"/>
    <property type="molecule type" value="Genomic_DNA"/>
</dbReference>
<accession>A0A4R3JNZ4</accession>
<dbReference type="PANTHER" id="PTHR43096">
    <property type="entry name" value="DNAJ HOMOLOG 1, MITOCHONDRIAL-RELATED"/>
    <property type="match status" value="1"/>
</dbReference>
<dbReference type="GO" id="GO:0006260">
    <property type="term" value="P:DNA replication"/>
    <property type="evidence" value="ECO:0007669"/>
    <property type="project" value="UniProtKB-KW"/>
</dbReference>
<evidence type="ECO:0000256" key="2">
    <source>
        <dbReference type="ARBA" id="ARBA00022723"/>
    </source>
</evidence>
<dbReference type="InterPro" id="IPR018253">
    <property type="entry name" value="DnaJ_domain_CS"/>
</dbReference>
<comment type="caution">
    <text evidence="9">The sequence shown here is derived from an EMBL/GenBank/DDBJ whole genome shotgun (WGS) entry which is preliminary data.</text>
</comment>
<dbReference type="SMART" id="SM00271">
    <property type="entry name" value="DnaJ"/>
    <property type="match status" value="1"/>
</dbReference>
<keyword evidence="4" id="KW-0863">Zinc-finger</keyword>
<evidence type="ECO:0000259" key="7">
    <source>
        <dbReference type="PROSITE" id="PS50076"/>
    </source>
</evidence>
<keyword evidence="2" id="KW-0479">Metal-binding</keyword>
<keyword evidence="11" id="KW-1185">Reference proteome</keyword>
<evidence type="ECO:0000313" key="8">
    <source>
        <dbReference type="EMBL" id="GBU03914.1"/>
    </source>
</evidence>
<name>A0A4R3JNZ4_9FIRM</name>
<dbReference type="InterPro" id="IPR001623">
    <property type="entry name" value="DnaJ_domain"/>
</dbReference>
<dbReference type="CDD" id="cd10747">
    <property type="entry name" value="DnaJ_C"/>
    <property type="match status" value="1"/>
</dbReference>
<evidence type="ECO:0000313" key="9">
    <source>
        <dbReference type="EMBL" id="TCS68178.1"/>
    </source>
</evidence>
<dbReference type="FunFam" id="2.60.260.20:FF:000005">
    <property type="entry name" value="Chaperone protein dnaJ 1, mitochondrial"/>
    <property type="match status" value="1"/>
</dbReference>
<dbReference type="InterPro" id="IPR008971">
    <property type="entry name" value="HSP40/DnaJ_pept-bd"/>
</dbReference>
<dbReference type="AlphaFoldDB" id="A0A4R3JNZ4"/>
<evidence type="ECO:0000256" key="5">
    <source>
        <dbReference type="ARBA" id="ARBA00022833"/>
    </source>
</evidence>
<dbReference type="CDD" id="cd06257">
    <property type="entry name" value="DnaJ"/>
    <property type="match status" value="1"/>
</dbReference>
<dbReference type="PANTHER" id="PTHR43096:SF52">
    <property type="entry name" value="DNAJ HOMOLOG 1, MITOCHONDRIAL-RELATED"/>
    <property type="match status" value="1"/>
</dbReference>
<dbReference type="SUPFAM" id="SSF49493">
    <property type="entry name" value="HSP40/DnaJ peptide-binding domain"/>
    <property type="match status" value="2"/>
</dbReference>
<evidence type="ECO:0000256" key="4">
    <source>
        <dbReference type="ARBA" id="ARBA00022771"/>
    </source>
</evidence>
<dbReference type="PROSITE" id="PS00636">
    <property type="entry name" value="DNAJ_1"/>
    <property type="match status" value="1"/>
</dbReference>
<reference evidence="8 11" key="1">
    <citation type="journal article" date="2018" name="Int. J. Syst. Evol. Microbiol.">
        <title>Draft Genome Sequence of Faecalimonas umbilicata JCM 30896T, an Acetate-Producing Bacterium Isolated from Human Feces.</title>
        <authorList>
            <person name="Sakamoto M."/>
            <person name="Ikeyama N."/>
            <person name="Yuki M."/>
            <person name="Ohkuma M."/>
        </authorList>
    </citation>
    <scope>NUCLEOTIDE SEQUENCE [LARGE SCALE GENOMIC DNA]</scope>
    <source>
        <strain evidence="8 11">EGH7</strain>
    </source>
</reference>
<keyword evidence="1" id="KW-0235">DNA replication</keyword>
<evidence type="ECO:0000256" key="1">
    <source>
        <dbReference type="ARBA" id="ARBA00022705"/>
    </source>
</evidence>
<dbReference type="Pfam" id="PF01556">
    <property type="entry name" value="DnaJ_C"/>
    <property type="match status" value="1"/>
</dbReference>
<keyword evidence="6" id="KW-0143">Chaperone</keyword>
<dbReference type="PROSITE" id="PS50076">
    <property type="entry name" value="DNAJ_2"/>
    <property type="match status" value="1"/>
</dbReference>
<reference evidence="9 10" key="2">
    <citation type="submission" date="2019-03" db="EMBL/GenBank/DDBJ databases">
        <title>Genomic Encyclopedia of Type Strains, Phase IV (KMG-IV): sequencing the most valuable type-strain genomes for metagenomic binning, comparative biology and taxonomic classification.</title>
        <authorList>
            <person name="Goeker M."/>
        </authorList>
    </citation>
    <scope>NUCLEOTIDE SEQUENCE [LARGE SCALE GENOMIC DNA]</scope>
    <source>
        <strain evidence="9 10">DSM 103426</strain>
    </source>
</reference>
<organism evidence="9 10">
    <name type="scientific">Faecalimonas umbilicata</name>
    <dbReference type="NCBI Taxonomy" id="1912855"/>
    <lineage>
        <taxon>Bacteria</taxon>
        <taxon>Bacillati</taxon>
        <taxon>Bacillota</taxon>
        <taxon>Clostridia</taxon>
        <taxon>Lachnospirales</taxon>
        <taxon>Lachnospiraceae</taxon>
        <taxon>Faecalimonas</taxon>
    </lineage>
</organism>
<dbReference type="EMBL" id="BHEO01000002">
    <property type="protein sequence ID" value="GBU03914.1"/>
    <property type="molecule type" value="Genomic_DNA"/>
</dbReference>
<dbReference type="GO" id="GO:0008270">
    <property type="term" value="F:zinc ion binding"/>
    <property type="evidence" value="ECO:0007669"/>
    <property type="project" value="UniProtKB-KW"/>
</dbReference>
<sequence>MAANKDYYKILGVDRNADANAIKKAYRKLAKKYHPDTNQENSVANEKFKEVTEAYEILHDEEKRKLYDRFGTAAFDGSMGADPGTYQSYGEPKGAKFYRSPDGSYQEFHFEGGNMDDFFDDIFGSSFQRARGSGAGRRGYRRKGADVTAKLEVTFEEAAFGGDKVISYTDDSGRAQSLKVHIPAGISSGKKIRLKGKGQDGMNGGEAGDLFLEISVKDKVGYERKGDDVYTTIQIPYTTAVLGGEVIVPTLYGKVSCKIKEGTQSGTKVRLAGKGIAHMGQPSGKGDQYVTIQIQVPRNLSEDARRKLRAYQEAAGRVA</sequence>
<evidence type="ECO:0000313" key="10">
    <source>
        <dbReference type="Proteomes" id="UP000294613"/>
    </source>
</evidence>
<evidence type="ECO:0000313" key="11">
    <source>
        <dbReference type="Proteomes" id="UP000702954"/>
    </source>
</evidence>
<evidence type="ECO:0000256" key="3">
    <source>
        <dbReference type="ARBA" id="ARBA00022737"/>
    </source>
</evidence>
<dbReference type="SUPFAM" id="SSF46565">
    <property type="entry name" value="Chaperone J-domain"/>
    <property type="match status" value="1"/>
</dbReference>